<dbReference type="InterPro" id="IPR036388">
    <property type="entry name" value="WH-like_DNA-bd_sf"/>
</dbReference>
<sequence>MDDRILEVLNAGLVLSPTIIAYNIDKSREAVGRRLSELSKSGLVKRIERDRYEITERGSAYRTGELNVDELEDE</sequence>
<dbReference type="InterPro" id="IPR036390">
    <property type="entry name" value="WH_DNA-bd_sf"/>
</dbReference>
<dbReference type="Gene3D" id="1.10.10.10">
    <property type="entry name" value="Winged helix-like DNA-binding domain superfamily/Winged helix DNA-binding domain"/>
    <property type="match status" value="1"/>
</dbReference>
<evidence type="ECO:0000313" key="2">
    <source>
        <dbReference type="Proteomes" id="UP001596274"/>
    </source>
</evidence>
<proteinExistence type="predicted"/>
<accession>A0ABD5T605</accession>
<reference evidence="1 2" key="1">
    <citation type="journal article" date="2019" name="Int. J. Syst. Evol. Microbiol.">
        <title>The Global Catalogue of Microorganisms (GCM) 10K type strain sequencing project: providing services to taxonomists for standard genome sequencing and annotation.</title>
        <authorList>
            <consortium name="The Broad Institute Genomics Platform"/>
            <consortium name="The Broad Institute Genome Sequencing Center for Infectious Disease"/>
            <person name="Wu L."/>
            <person name="Ma J."/>
        </authorList>
    </citation>
    <scope>NUCLEOTIDE SEQUENCE [LARGE SCALE GENOMIC DNA]</scope>
    <source>
        <strain evidence="1 2">PJ61</strain>
    </source>
</reference>
<organism evidence="1 2">
    <name type="scientific">Halorubrum pallidum</name>
    <dbReference type="NCBI Taxonomy" id="1526114"/>
    <lineage>
        <taxon>Archaea</taxon>
        <taxon>Methanobacteriati</taxon>
        <taxon>Methanobacteriota</taxon>
        <taxon>Stenosarchaea group</taxon>
        <taxon>Halobacteria</taxon>
        <taxon>Halobacteriales</taxon>
        <taxon>Haloferacaceae</taxon>
        <taxon>Halorubrum</taxon>
    </lineage>
</organism>
<name>A0ABD5T605_9EURY</name>
<keyword evidence="2" id="KW-1185">Reference proteome</keyword>
<gene>
    <name evidence="1" type="ORF">ACFQDD_11620</name>
</gene>
<comment type="caution">
    <text evidence="1">The sequence shown here is derived from an EMBL/GenBank/DDBJ whole genome shotgun (WGS) entry which is preliminary data.</text>
</comment>
<evidence type="ECO:0000313" key="1">
    <source>
        <dbReference type="EMBL" id="MFC6772154.1"/>
    </source>
</evidence>
<dbReference type="SUPFAM" id="SSF46785">
    <property type="entry name" value="Winged helix' DNA-binding domain"/>
    <property type="match status" value="1"/>
</dbReference>
<dbReference type="Proteomes" id="UP001596274">
    <property type="component" value="Unassembled WGS sequence"/>
</dbReference>
<dbReference type="EMBL" id="JBHSWT010000665">
    <property type="protein sequence ID" value="MFC6772154.1"/>
    <property type="molecule type" value="Genomic_DNA"/>
</dbReference>
<protein>
    <submittedName>
        <fullName evidence="1">Transcriptional regulator</fullName>
    </submittedName>
</protein>
<dbReference type="AlphaFoldDB" id="A0ABD5T605"/>